<evidence type="ECO:0000313" key="1">
    <source>
        <dbReference type="EMBL" id="CAG5091728.1"/>
    </source>
</evidence>
<name>A0ABM8V7H9_THEXY</name>
<comment type="caution">
    <text evidence="1">The sequence shown here is derived from an EMBL/GenBank/DDBJ whole genome shotgun (WGS) entry which is preliminary data.</text>
</comment>
<reference evidence="1 2" key="1">
    <citation type="submission" date="2021-04" db="EMBL/GenBank/DDBJ databases">
        <authorList>
            <person name="Rakotoarivonina H."/>
        </authorList>
    </citation>
    <scope>NUCLEOTIDE SEQUENCE [LARGE SCALE GENOMIC DNA]</scope>
    <source>
        <strain evidence="1 2">XE</strain>
    </source>
</reference>
<evidence type="ECO:0000313" key="2">
    <source>
        <dbReference type="Proteomes" id="UP000681526"/>
    </source>
</evidence>
<accession>A0ABM8V7H9</accession>
<proteinExistence type="predicted"/>
<dbReference type="EMBL" id="CAJRAY010000083">
    <property type="protein sequence ID" value="CAG5091728.1"/>
    <property type="molecule type" value="Genomic_DNA"/>
</dbReference>
<protein>
    <submittedName>
        <fullName evidence="1">Uncharacterized protein</fullName>
    </submittedName>
</protein>
<dbReference type="Pfam" id="PF19668">
    <property type="entry name" value="DUF6171"/>
    <property type="match status" value="1"/>
</dbReference>
<sequence length="96" mass="10368">MTAERPCRGCRSDAHVSEERIRAMLAAPMFAESSGLCVPDDVYEMRLDLCRSCPKLIGGHTCAVCGCIVPIVAKLKDRACPAPGAPRWTRYTEAGA</sequence>
<keyword evidence="2" id="KW-1185">Reference proteome</keyword>
<dbReference type="InterPro" id="IPR046169">
    <property type="entry name" value="DUF6171"/>
</dbReference>
<organism evidence="1 2">
    <name type="scientific">Thermobacillus xylanilyticus</name>
    <dbReference type="NCBI Taxonomy" id="76633"/>
    <lineage>
        <taxon>Bacteria</taxon>
        <taxon>Bacillati</taxon>
        <taxon>Bacillota</taxon>
        <taxon>Bacilli</taxon>
        <taxon>Bacillales</taxon>
        <taxon>Paenibacillaceae</taxon>
        <taxon>Thermobacillus</taxon>
    </lineage>
</organism>
<dbReference type="Proteomes" id="UP000681526">
    <property type="component" value="Unassembled WGS sequence"/>
</dbReference>
<dbReference type="RefSeq" id="WP_213485760.1">
    <property type="nucleotide sequence ID" value="NZ_CAJRAY010000083.1"/>
</dbReference>
<gene>
    <name evidence="1" type="primary">txxe 3457</name>
    <name evidence="1" type="ORF">TXXE_16225</name>
</gene>